<dbReference type="SUPFAM" id="SSF101898">
    <property type="entry name" value="NHL repeat"/>
    <property type="match status" value="1"/>
</dbReference>
<feature type="repeat" description="NHL" evidence="2">
    <location>
        <begin position="92"/>
        <end position="134"/>
    </location>
</feature>
<dbReference type="AlphaFoldDB" id="A0A9X6NER9"/>
<dbReference type="Pfam" id="PF01436">
    <property type="entry name" value="NHL"/>
    <property type="match status" value="3"/>
</dbReference>
<sequence length="225" mass="25343">MGHIYNSVGECGKRDGQMLYPNRVAVARNGDVVVTEGSPAHQIQVYSQYDVFVRKFGADILQHPHGVTVNHRGCVIVVECKVMRVVIFEPNGRIYSKFSCSQHLEFPNDVVANDNEEIFISDNRAHCVKVFNYHGIFLRQIGGEGMTNFPIGVCITERGHVVVADNHNNFNLTSFAQDGSVISALKSRVKRFDLTLIDEGSVVLASKDYKVFVYRFLSHDINYSW</sequence>
<dbReference type="Gene3D" id="2.120.10.30">
    <property type="entry name" value="TolB, C-terminal domain"/>
    <property type="match status" value="1"/>
</dbReference>
<organism evidence="3 4">
    <name type="scientific">Hypsibius exemplaris</name>
    <name type="common">Freshwater tardigrade</name>
    <dbReference type="NCBI Taxonomy" id="2072580"/>
    <lineage>
        <taxon>Eukaryota</taxon>
        <taxon>Metazoa</taxon>
        <taxon>Ecdysozoa</taxon>
        <taxon>Tardigrada</taxon>
        <taxon>Eutardigrada</taxon>
        <taxon>Parachela</taxon>
        <taxon>Hypsibioidea</taxon>
        <taxon>Hypsibiidae</taxon>
        <taxon>Hypsibius</taxon>
    </lineage>
</organism>
<comment type="caution">
    <text evidence="3">The sequence shown here is derived from an EMBL/GenBank/DDBJ whole genome shotgun (WGS) entry which is preliminary data.</text>
</comment>
<dbReference type="PANTHER" id="PTHR24104">
    <property type="entry name" value="E3 UBIQUITIN-PROTEIN LIGASE NHLRC1-RELATED"/>
    <property type="match status" value="1"/>
</dbReference>
<proteinExistence type="predicted"/>
<feature type="repeat" description="NHL" evidence="2">
    <location>
        <begin position="6"/>
        <end position="49"/>
    </location>
</feature>
<dbReference type="OrthoDB" id="342730at2759"/>
<evidence type="ECO:0000256" key="1">
    <source>
        <dbReference type="ARBA" id="ARBA00022737"/>
    </source>
</evidence>
<name>A0A9X6NER9_HYPEX</name>
<dbReference type="EMBL" id="MTYJ01000280">
    <property type="protein sequence ID" value="OWA52682.1"/>
    <property type="molecule type" value="Genomic_DNA"/>
</dbReference>
<reference evidence="4" key="1">
    <citation type="submission" date="2017-01" db="EMBL/GenBank/DDBJ databases">
        <title>Comparative genomics of anhydrobiosis in the tardigrade Hypsibius dujardini.</title>
        <authorList>
            <person name="Yoshida Y."/>
            <person name="Koutsovoulos G."/>
            <person name="Laetsch D."/>
            <person name="Stevens L."/>
            <person name="Kumar S."/>
            <person name="Horikawa D."/>
            <person name="Ishino K."/>
            <person name="Komine S."/>
            <person name="Tomita M."/>
            <person name="Blaxter M."/>
            <person name="Arakawa K."/>
        </authorList>
    </citation>
    <scope>NUCLEOTIDE SEQUENCE [LARGE SCALE GENOMIC DNA]</scope>
    <source>
        <strain evidence="4">Z151</strain>
    </source>
</reference>
<dbReference type="GO" id="GO:0003730">
    <property type="term" value="F:mRNA 3'-UTR binding"/>
    <property type="evidence" value="ECO:0007669"/>
    <property type="project" value="TreeGrafter"/>
</dbReference>
<dbReference type="InterPro" id="IPR050952">
    <property type="entry name" value="TRIM-NHL_E3_ligases"/>
</dbReference>
<feature type="repeat" description="NHL" evidence="2">
    <location>
        <begin position="52"/>
        <end position="91"/>
    </location>
</feature>
<keyword evidence="4" id="KW-1185">Reference proteome</keyword>
<evidence type="ECO:0000313" key="3">
    <source>
        <dbReference type="EMBL" id="OWA52682.1"/>
    </source>
</evidence>
<evidence type="ECO:0000256" key="2">
    <source>
        <dbReference type="PROSITE-ProRule" id="PRU00504"/>
    </source>
</evidence>
<feature type="repeat" description="NHL" evidence="2">
    <location>
        <begin position="135"/>
        <end position="178"/>
    </location>
</feature>
<dbReference type="PROSITE" id="PS51125">
    <property type="entry name" value="NHL"/>
    <property type="match status" value="4"/>
</dbReference>
<accession>A0A9X6NER9</accession>
<protein>
    <submittedName>
        <fullName evidence="3">Brain tumor protein</fullName>
    </submittedName>
</protein>
<evidence type="ECO:0000313" key="4">
    <source>
        <dbReference type="Proteomes" id="UP000192578"/>
    </source>
</evidence>
<dbReference type="PANTHER" id="PTHR24104:SF41">
    <property type="entry name" value="BRAIN TUMOR PROTEIN"/>
    <property type="match status" value="1"/>
</dbReference>
<dbReference type="InterPro" id="IPR001258">
    <property type="entry name" value="NHL_repeat"/>
</dbReference>
<keyword evidence="1" id="KW-0677">Repeat</keyword>
<dbReference type="InterPro" id="IPR011042">
    <property type="entry name" value="6-blade_b-propeller_TolB-like"/>
</dbReference>
<dbReference type="Proteomes" id="UP000192578">
    <property type="component" value="Unassembled WGS sequence"/>
</dbReference>
<gene>
    <name evidence="3" type="ORF">BV898_17128</name>
</gene>